<dbReference type="PANTHER" id="PTHR10316:SF27">
    <property type="entry name" value="MEMBRANE-ASSOCIATED GUANYLATE KINASE, WW AND PDZ DOMAIN-CONTAINING PROTEIN 2"/>
    <property type="match status" value="1"/>
</dbReference>
<dbReference type="GO" id="GO:0005911">
    <property type="term" value="C:cell-cell junction"/>
    <property type="evidence" value="ECO:0007669"/>
    <property type="project" value="TreeGrafter"/>
</dbReference>
<dbReference type="GO" id="GO:0070699">
    <property type="term" value="F:type II activin receptor binding"/>
    <property type="evidence" value="ECO:0007669"/>
    <property type="project" value="TreeGrafter"/>
</dbReference>
<dbReference type="EMBL" id="JAINUF010000002">
    <property type="protein sequence ID" value="KAJ8374207.1"/>
    <property type="molecule type" value="Genomic_DNA"/>
</dbReference>
<organism evidence="2 3">
    <name type="scientific">Synaphobranchus kaupii</name>
    <name type="common">Kaup's arrowtooth eel</name>
    <dbReference type="NCBI Taxonomy" id="118154"/>
    <lineage>
        <taxon>Eukaryota</taxon>
        <taxon>Metazoa</taxon>
        <taxon>Chordata</taxon>
        <taxon>Craniata</taxon>
        <taxon>Vertebrata</taxon>
        <taxon>Euteleostomi</taxon>
        <taxon>Actinopterygii</taxon>
        <taxon>Neopterygii</taxon>
        <taxon>Teleostei</taxon>
        <taxon>Anguilliformes</taxon>
        <taxon>Synaphobranchidae</taxon>
        <taxon>Synaphobranchus</taxon>
    </lineage>
</organism>
<comment type="caution">
    <text evidence="2">The sequence shown here is derived from an EMBL/GenBank/DDBJ whole genome shotgun (WGS) entry which is preliminary data.</text>
</comment>
<dbReference type="GO" id="GO:0030425">
    <property type="term" value="C:dendrite"/>
    <property type="evidence" value="ECO:0007669"/>
    <property type="project" value="TreeGrafter"/>
</dbReference>
<gene>
    <name evidence="2" type="ORF">SKAU_G00047870</name>
</gene>
<dbReference type="GO" id="GO:0007165">
    <property type="term" value="P:signal transduction"/>
    <property type="evidence" value="ECO:0007669"/>
    <property type="project" value="TreeGrafter"/>
</dbReference>
<dbReference type="GO" id="GO:0005886">
    <property type="term" value="C:plasma membrane"/>
    <property type="evidence" value="ECO:0007669"/>
    <property type="project" value="GOC"/>
</dbReference>
<evidence type="ECO:0000313" key="2">
    <source>
        <dbReference type="EMBL" id="KAJ8374207.1"/>
    </source>
</evidence>
<proteinExistence type="predicted"/>
<dbReference type="GO" id="GO:0030159">
    <property type="term" value="F:signaling receptor complex adaptor activity"/>
    <property type="evidence" value="ECO:0007669"/>
    <property type="project" value="TreeGrafter"/>
</dbReference>
<dbReference type="PANTHER" id="PTHR10316">
    <property type="entry name" value="MEMBRANE ASSOCIATED GUANYLATE KINASE-RELATED"/>
    <property type="match status" value="1"/>
</dbReference>
<dbReference type="GO" id="GO:0031697">
    <property type="term" value="F:beta-1 adrenergic receptor binding"/>
    <property type="evidence" value="ECO:0007669"/>
    <property type="project" value="TreeGrafter"/>
</dbReference>
<dbReference type="Proteomes" id="UP001152622">
    <property type="component" value="Chromosome 2"/>
</dbReference>
<dbReference type="GO" id="GO:0005737">
    <property type="term" value="C:cytoplasm"/>
    <property type="evidence" value="ECO:0007669"/>
    <property type="project" value="TreeGrafter"/>
</dbReference>
<feature type="region of interest" description="Disordered" evidence="1">
    <location>
        <begin position="182"/>
        <end position="203"/>
    </location>
</feature>
<dbReference type="OrthoDB" id="66881at2759"/>
<feature type="region of interest" description="Disordered" evidence="1">
    <location>
        <begin position="63"/>
        <end position="99"/>
    </location>
</feature>
<sequence length="217" mass="24052">MARIHVQPIVQQEGYNSGGGRTQFSNGRLFERHIEPAVLNKALAELGARHHRKANVCLPVAPRAEREREQGQEGALDGKTQRRDLWTYRSGGGGGDRPRSDVRNVCTGCQKGGVVDKDLRHYLNLRFQKGSVDHELQQIIRDNLYLRTIPSARWRSCAPDVKRALQSELTGRRDNGRVACGSSIRQRGRAATAQPRSTVPAFAPRVSGQGATVTCYT</sequence>
<dbReference type="AlphaFoldDB" id="A0A9Q1J9G9"/>
<evidence type="ECO:0000313" key="3">
    <source>
        <dbReference type="Proteomes" id="UP001152622"/>
    </source>
</evidence>
<reference evidence="2" key="1">
    <citation type="journal article" date="2023" name="Science">
        <title>Genome structures resolve the early diversification of teleost fishes.</title>
        <authorList>
            <person name="Parey E."/>
            <person name="Louis A."/>
            <person name="Montfort J."/>
            <person name="Bouchez O."/>
            <person name="Roques C."/>
            <person name="Iampietro C."/>
            <person name="Lluch J."/>
            <person name="Castinel A."/>
            <person name="Donnadieu C."/>
            <person name="Desvignes T."/>
            <person name="Floi Bucao C."/>
            <person name="Jouanno E."/>
            <person name="Wen M."/>
            <person name="Mejri S."/>
            <person name="Dirks R."/>
            <person name="Jansen H."/>
            <person name="Henkel C."/>
            <person name="Chen W.J."/>
            <person name="Zahm M."/>
            <person name="Cabau C."/>
            <person name="Klopp C."/>
            <person name="Thompson A.W."/>
            <person name="Robinson-Rechavi M."/>
            <person name="Braasch I."/>
            <person name="Lecointre G."/>
            <person name="Bobe J."/>
            <person name="Postlethwait J.H."/>
            <person name="Berthelot C."/>
            <person name="Roest Crollius H."/>
            <person name="Guiguen Y."/>
        </authorList>
    </citation>
    <scope>NUCLEOTIDE SEQUENCE</scope>
    <source>
        <strain evidence="2">WJC10195</strain>
    </source>
</reference>
<dbReference type="GO" id="GO:0046332">
    <property type="term" value="F:SMAD binding"/>
    <property type="evidence" value="ECO:0007669"/>
    <property type="project" value="TreeGrafter"/>
</dbReference>
<name>A0A9Q1J9G9_SYNKA</name>
<protein>
    <submittedName>
        <fullName evidence="2">Uncharacterized protein</fullName>
    </submittedName>
</protein>
<evidence type="ECO:0000256" key="1">
    <source>
        <dbReference type="SAM" id="MobiDB-lite"/>
    </source>
</evidence>
<dbReference type="GO" id="GO:0043113">
    <property type="term" value="P:receptor clustering"/>
    <property type="evidence" value="ECO:0007669"/>
    <property type="project" value="TreeGrafter"/>
</dbReference>
<accession>A0A9Q1J9G9</accession>
<keyword evidence="3" id="KW-1185">Reference proteome</keyword>